<proteinExistence type="predicted"/>
<gene>
    <name evidence="2" type="ORF">GJ744_009249</name>
</gene>
<feature type="transmembrane region" description="Helical" evidence="1">
    <location>
        <begin position="25"/>
        <end position="44"/>
    </location>
</feature>
<keyword evidence="3" id="KW-1185">Reference proteome</keyword>
<accession>A0A8H7AJS3</accession>
<dbReference type="EMBL" id="JAACFV010000054">
    <property type="protein sequence ID" value="KAF7508396.1"/>
    <property type="molecule type" value="Genomic_DNA"/>
</dbReference>
<keyword evidence="1" id="KW-0472">Membrane</keyword>
<name>A0A8H7AJS3_9EURO</name>
<organism evidence="2 3">
    <name type="scientific">Endocarpon pusillum</name>
    <dbReference type="NCBI Taxonomy" id="364733"/>
    <lineage>
        <taxon>Eukaryota</taxon>
        <taxon>Fungi</taxon>
        <taxon>Dikarya</taxon>
        <taxon>Ascomycota</taxon>
        <taxon>Pezizomycotina</taxon>
        <taxon>Eurotiomycetes</taxon>
        <taxon>Chaetothyriomycetidae</taxon>
        <taxon>Verrucariales</taxon>
        <taxon>Verrucariaceae</taxon>
        <taxon>Endocarpon</taxon>
    </lineage>
</organism>
<sequence length="52" mass="5552">MPGGAQGEINTLNSMLSIPRGKSTILCSLTFGLSLIWCLIPSWASSISRDVE</sequence>
<reference evidence="2" key="1">
    <citation type="submission" date="2020-02" db="EMBL/GenBank/DDBJ databases">
        <authorList>
            <person name="Palmer J.M."/>
        </authorList>
    </citation>
    <scope>NUCLEOTIDE SEQUENCE</scope>
    <source>
        <strain evidence="2">EPUS1.4</strain>
        <tissue evidence="2">Thallus</tissue>
    </source>
</reference>
<keyword evidence="1" id="KW-1133">Transmembrane helix</keyword>
<keyword evidence="1" id="KW-0812">Transmembrane</keyword>
<protein>
    <submittedName>
        <fullName evidence="2">Uncharacterized protein</fullName>
    </submittedName>
</protein>
<dbReference type="AlphaFoldDB" id="A0A8H7AJS3"/>
<dbReference type="Proteomes" id="UP000606974">
    <property type="component" value="Unassembled WGS sequence"/>
</dbReference>
<evidence type="ECO:0000313" key="2">
    <source>
        <dbReference type="EMBL" id="KAF7508396.1"/>
    </source>
</evidence>
<evidence type="ECO:0000313" key="3">
    <source>
        <dbReference type="Proteomes" id="UP000606974"/>
    </source>
</evidence>
<evidence type="ECO:0000256" key="1">
    <source>
        <dbReference type="SAM" id="Phobius"/>
    </source>
</evidence>
<comment type="caution">
    <text evidence="2">The sequence shown here is derived from an EMBL/GenBank/DDBJ whole genome shotgun (WGS) entry which is preliminary data.</text>
</comment>